<comment type="caution">
    <text evidence="1">The sequence shown here is derived from an EMBL/GenBank/DDBJ whole genome shotgun (WGS) entry which is preliminary data.</text>
</comment>
<reference evidence="1 2" key="1">
    <citation type="submission" date="2020-08" db="EMBL/GenBank/DDBJ databases">
        <title>Genomic Encyclopedia of Type Strains, Phase IV (KMG-IV): sequencing the most valuable type-strain genomes for metagenomic binning, comparative biology and taxonomic classification.</title>
        <authorList>
            <person name="Goeker M."/>
        </authorList>
    </citation>
    <scope>NUCLEOTIDE SEQUENCE [LARGE SCALE GENOMIC DNA]</scope>
    <source>
        <strain evidence="1 2">DSM 100044</strain>
    </source>
</reference>
<sequence>MKLYLILAAFLATTACDPPEARRQAELMNTIERKITLPPGAGAVERFARAYKFASPDRVEALYFIPEEEPDRMFCEGTKRYGHKNGQIALACPPPDGMKAGERRWFADDVILPFVSDGACAYIDVEYQVGSKTVPKASCHGEG</sequence>
<evidence type="ECO:0000313" key="2">
    <source>
        <dbReference type="Proteomes" id="UP000546200"/>
    </source>
</evidence>
<dbReference type="PROSITE" id="PS51257">
    <property type="entry name" value="PROKAR_LIPOPROTEIN"/>
    <property type="match status" value="1"/>
</dbReference>
<dbReference type="AlphaFoldDB" id="A0A7W9EXE0"/>
<protein>
    <recommendedName>
        <fullName evidence="3">Lipoprotein</fullName>
    </recommendedName>
</protein>
<gene>
    <name evidence="1" type="ORF">FHS94_003304</name>
</gene>
<proteinExistence type="predicted"/>
<evidence type="ECO:0008006" key="3">
    <source>
        <dbReference type="Google" id="ProtNLM"/>
    </source>
</evidence>
<dbReference type="RefSeq" id="WP_184059738.1">
    <property type="nucleotide sequence ID" value="NZ_JACIJK010000011.1"/>
</dbReference>
<evidence type="ECO:0000313" key="1">
    <source>
        <dbReference type="EMBL" id="MBB5716438.1"/>
    </source>
</evidence>
<organism evidence="1 2">
    <name type="scientific">Sphingomonas aerophila</name>
    <dbReference type="NCBI Taxonomy" id="1344948"/>
    <lineage>
        <taxon>Bacteria</taxon>
        <taxon>Pseudomonadati</taxon>
        <taxon>Pseudomonadota</taxon>
        <taxon>Alphaproteobacteria</taxon>
        <taxon>Sphingomonadales</taxon>
        <taxon>Sphingomonadaceae</taxon>
        <taxon>Sphingomonas</taxon>
    </lineage>
</organism>
<keyword evidence="2" id="KW-1185">Reference proteome</keyword>
<dbReference type="EMBL" id="JACIJK010000011">
    <property type="protein sequence ID" value="MBB5716438.1"/>
    <property type="molecule type" value="Genomic_DNA"/>
</dbReference>
<accession>A0A7W9EXE0</accession>
<name>A0A7W9EXE0_9SPHN</name>
<dbReference type="Proteomes" id="UP000546200">
    <property type="component" value="Unassembled WGS sequence"/>
</dbReference>